<evidence type="ECO:0000256" key="8">
    <source>
        <dbReference type="SAM" id="Phobius"/>
    </source>
</evidence>
<keyword evidence="5 8" id="KW-0812">Transmembrane</keyword>
<dbReference type="PANTHER" id="PTHR36838:SF3">
    <property type="entry name" value="TRANSPORTER AUXIN EFFLUX CARRIER EC FAMILY"/>
    <property type="match status" value="1"/>
</dbReference>
<dbReference type="EMBL" id="CP036150">
    <property type="protein sequence ID" value="QEN09574.1"/>
    <property type="molecule type" value="Genomic_DNA"/>
</dbReference>
<evidence type="ECO:0000256" key="2">
    <source>
        <dbReference type="ARBA" id="ARBA00010145"/>
    </source>
</evidence>
<feature type="transmembrane region" description="Helical" evidence="8">
    <location>
        <begin position="126"/>
        <end position="148"/>
    </location>
</feature>
<dbReference type="GO" id="GO:0005886">
    <property type="term" value="C:plasma membrane"/>
    <property type="evidence" value="ECO:0007669"/>
    <property type="project" value="UniProtKB-SubCell"/>
</dbReference>
<evidence type="ECO:0000313" key="9">
    <source>
        <dbReference type="EMBL" id="QEN09574.1"/>
    </source>
</evidence>
<comment type="similarity">
    <text evidence="2">Belongs to the auxin efflux carrier (TC 2.A.69) family.</text>
</comment>
<dbReference type="Gene3D" id="1.20.1530.20">
    <property type="match status" value="1"/>
</dbReference>
<feature type="transmembrane region" description="Helical" evidence="8">
    <location>
        <begin position="229"/>
        <end position="251"/>
    </location>
</feature>
<feature type="transmembrane region" description="Helical" evidence="8">
    <location>
        <begin position="6"/>
        <end position="25"/>
    </location>
</feature>
<dbReference type="InterPro" id="IPR004776">
    <property type="entry name" value="Mem_transp_PIN-like"/>
</dbReference>
<keyword evidence="10" id="KW-1185">Reference proteome</keyword>
<organism evidence="9 10">
    <name type="scientific">Oceanispirochaeta crateris</name>
    <dbReference type="NCBI Taxonomy" id="2518645"/>
    <lineage>
        <taxon>Bacteria</taxon>
        <taxon>Pseudomonadati</taxon>
        <taxon>Spirochaetota</taxon>
        <taxon>Spirochaetia</taxon>
        <taxon>Spirochaetales</taxon>
        <taxon>Spirochaetaceae</taxon>
        <taxon>Oceanispirochaeta</taxon>
    </lineage>
</organism>
<dbReference type="GO" id="GO:0055085">
    <property type="term" value="P:transmembrane transport"/>
    <property type="evidence" value="ECO:0007669"/>
    <property type="project" value="InterPro"/>
</dbReference>
<name>A0A5C1QSF2_9SPIO</name>
<dbReference type="PANTHER" id="PTHR36838">
    <property type="entry name" value="AUXIN EFFLUX CARRIER FAMILY PROTEIN"/>
    <property type="match status" value="1"/>
</dbReference>
<keyword evidence="3" id="KW-0813">Transport</keyword>
<evidence type="ECO:0000256" key="3">
    <source>
        <dbReference type="ARBA" id="ARBA00022448"/>
    </source>
</evidence>
<evidence type="ECO:0000313" key="10">
    <source>
        <dbReference type="Proteomes" id="UP000324209"/>
    </source>
</evidence>
<evidence type="ECO:0000256" key="1">
    <source>
        <dbReference type="ARBA" id="ARBA00004651"/>
    </source>
</evidence>
<feature type="transmembrane region" description="Helical" evidence="8">
    <location>
        <begin position="98"/>
        <end position="120"/>
    </location>
</feature>
<dbReference type="AlphaFoldDB" id="A0A5C1QSF2"/>
<keyword evidence="6 8" id="KW-1133">Transmembrane helix</keyword>
<gene>
    <name evidence="9" type="ORF">EXM22_16890</name>
</gene>
<keyword evidence="4" id="KW-1003">Cell membrane</keyword>
<comment type="subcellular location">
    <subcellularLocation>
        <location evidence="1">Cell membrane</location>
        <topology evidence="1">Multi-pass membrane protein</topology>
    </subcellularLocation>
</comment>
<dbReference type="InterPro" id="IPR038770">
    <property type="entry name" value="Na+/solute_symporter_sf"/>
</dbReference>
<dbReference type="Proteomes" id="UP000324209">
    <property type="component" value="Chromosome"/>
</dbReference>
<dbReference type="KEGG" id="ock:EXM22_16890"/>
<reference evidence="9 10" key="1">
    <citation type="submission" date="2019-02" db="EMBL/GenBank/DDBJ databases">
        <title>Complete Genome Sequence and Methylome Analysis of free living Spirochaetas.</title>
        <authorList>
            <person name="Fomenkov A."/>
            <person name="Dubinina G."/>
            <person name="Leshcheva N."/>
            <person name="Mikheeva N."/>
            <person name="Grabovich M."/>
            <person name="Vincze T."/>
            <person name="Roberts R.J."/>
        </authorList>
    </citation>
    <scope>NUCLEOTIDE SEQUENCE [LARGE SCALE GENOMIC DNA]</scope>
    <source>
        <strain evidence="9 10">K2</strain>
    </source>
</reference>
<sequence>MDILFFSIATIGPTFLVIIIGALLRKWNFMDSDLSENLSKLVFQLLLPALILKTLSGMEKNSSFSIPLVLSLLFFYFFTILIAALISLAIRIPKGERGFFMAGSSFGNNAIIGYAFGAALYGEQGIARAAILSAILMPLSLLSSGLMLNKENRKKNWQSSVHSFALSMIKNPVMISLLLGIALWLSPITLPAMAAGSLTLLAQASLPLALLAVGGSLEFEMNLKDRLEITLTTFLKLIFMPLSALGASLYFNLPPEATGSLLLMAACPTSISYFVMARNQGHSPSKGAAIVTVTTLVSALSAAIIAAYLKYRGWV</sequence>
<evidence type="ECO:0000256" key="6">
    <source>
        <dbReference type="ARBA" id="ARBA00022989"/>
    </source>
</evidence>
<evidence type="ECO:0000256" key="7">
    <source>
        <dbReference type="ARBA" id="ARBA00023136"/>
    </source>
</evidence>
<feature type="transmembrane region" description="Helical" evidence="8">
    <location>
        <begin position="64"/>
        <end position="86"/>
    </location>
</feature>
<proteinExistence type="inferred from homology"/>
<accession>A0A5C1QSF2</accession>
<feature type="transmembrane region" description="Helical" evidence="8">
    <location>
        <begin position="257"/>
        <end position="276"/>
    </location>
</feature>
<dbReference type="RefSeq" id="WP_149487648.1">
    <property type="nucleotide sequence ID" value="NZ_CP036150.1"/>
</dbReference>
<dbReference type="OrthoDB" id="369468at2"/>
<evidence type="ECO:0000256" key="5">
    <source>
        <dbReference type="ARBA" id="ARBA00022692"/>
    </source>
</evidence>
<dbReference type="Pfam" id="PF03547">
    <property type="entry name" value="Mem_trans"/>
    <property type="match status" value="1"/>
</dbReference>
<keyword evidence="7 8" id="KW-0472">Membrane</keyword>
<protein>
    <submittedName>
        <fullName evidence="9">AEC family transporter</fullName>
    </submittedName>
</protein>
<evidence type="ECO:0000256" key="4">
    <source>
        <dbReference type="ARBA" id="ARBA00022475"/>
    </source>
</evidence>
<feature type="transmembrane region" description="Helical" evidence="8">
    <location>
        <begin position="169"/>
        <end position="186"/>
    </location>
</feature>
<feature type="transmembrane region" description="Helical" evidence="8">
    <location>
        <begin position="288"/>
        <end position="309"/>
    </location>
</feature>